<comment type="similarity">
    <text evidence="1">Belongs to the AAA ATPase family. BCS1 subfamily.</text>
</comment>
<dbReference type="SUPFAM" id="SSF52540">
    <property type="entry name" value="P-loop containing nucleoside triphosphate hydrolases"/>
    <property type="match status" value="1"/>
</dbReference>
<keyword evidence="5" id="KW-1185">Reference proteome</keyword>
<organism evidence="4 5">
    <name type="scientific">Chlamydomonas reinhardtii</name>
    <name type="common">Chlamydomonas smithii</name>
    <dbReference type="NCBI Taxonomy" id="3055"/>
    <lineage>
        <taxon>Eukaryota</taxon>
        <taxon>Viridiplantae</taxon>
        <taxon>Chlorophyta</taxon>
        <taxon>core chlorophytes</taxon>
        <taxon>Chlorophyceae</taxon>
        <taxon>CS clade</taxon>
        <taxon>Chlamydomonadales</taxon>
        <taxon>Chlamydomonadaceae</taxon>
        <taxon>Chlamydomonas</taxon>
    </lineage>
</organism>
<dbReference type="OrthoDB" id="541358at2759"/>
<proteinExistence type="inferred from homology"/>
<dbReference type="InterPro" id="IPR027417">
    <property type="entry name" value="P-loop_NTPase"/>
</dbReference>
<sequence>MSLTPELITQFGLLGKVRTGHPVLDAVLCMLLPLLLRWAQPRLNRWALLAAAALRRWWSGEAGCKEVVRVIEHVAAEDGYYYDPDGQPANAILQRALLAYVNNCAGAPAATASACISAITPTAIRAAAPATAQSPAKLLRDMTTAYLSLEKRRRRLAAAGGDADSDSGDEDSAAGSSSKSSDCGSSVGAAKQREAAAYGLNLAPPVRVWQELGNGVEFMRYTYTHDSSTEKRRRIASVIKLRSRAPDGARRVSDLITAALQDHREQKAARPADRHRYLYVPTCLNPPAPASSPAAGEPGSGGDGRAGSGAGAKSAPTVAAVFKRYRLSGEKTFASFFHPAKSEVLRLVGQFEGRQGRFSVPGYPHKLGLLLYGPPGTGKTSLIKALAQLTGRSVVSVPLARIATNQQLMDIMFDTRVLLQRRHNSGGSGGGSKRSGGSRGDDDDDDDEDDDDEAGTAITLPFSKVIYVLEDVDAAGGVVTRRTPPPSPPQAVAPTAAAIAATAAAAHSRGSDGGCGSSAISSVDADDLAASDLSRRRRCASPANKPGPPPASAAPPTIAWPAPYPAAAPNNDFGPMCEAEAVALAAALAESMAGSPNAAATATANHAATDYAAGYSMYSSHRWPCKDALNLAGILNVLDGVVDTPGRIVILTTNCPDSLDPALIRPGRINKVLHLGRLRLAEATAMMRHYCFPAGGGAGGEKEGQGEAEEAGRRAAEVSEAEAALAAVWEDDVLSPAQLEAMCGEADTWQELVAAVAAEIGAASEGVSGGMAARWDRFERC</sequence>
<dbReference type="Pfam" id="PF00004">
    <property type="entry name" value="AAA"/>
    <property type="match status" value="1"/>
</dbReference>
<dbReference type="GO" id="GO:0005524">
    <property type="term" value="F:ATP binding"/>
    <property type="evidence" value="ECO:0007669"/>
    <property type="project" value="InterPro"/>
</dbReference>
<dbReference type="Gramene" id="PNW87041">
    <property type="protein sequence ID" value="PNW87041"/>
    <property type="gene ID" value="CHLRE_02g106450v5"/>
</dbReference>
<feature type="region of interest" description="Disordered" evidence="2">
    <location>
        <begin position="422"/>
        <end position="456"/>
    </location>
</feature>
<evidence type="ECO:0000259" key="3">
    <source>
        <dbReference type="SMART" id="SM00382"/>
    </source>
</evidence>
<dbReference type="GeneID" id="66052449"/>
<feature type="compositionally biased region" description="Acidic residues" evidence="2">
    <location>
        <begin position="163"/>
        <end position="172"/>
    </location>
</feature>
<dbReference type="ExpressionAtlas" id="A0A2K3E2M5">
    <property type="expression patterns" value="baseline and differential"/>
</dbReference>
<protein>
    <recommendedName>
        <fullName evidence="3">AAA+ ATPase domain-containing protein</fullName>
    </recommendedName>
</protein>
<feature type="compositionally biased region" description="Gly residues" evidence="2">
    <location>
        <begin position="426"/>
        <end position="438"/>
    </location>
</feature>
<dbReference type="RefSeq" id="XP_042927443.1">
    <property type="nucleotide sequence ID" value="XM_043059810.1"/>
</dbReference>
<gene>
    <name evidence="4" type="ORF">CHLRE_02g106450v5</name>
</gene>
<name>A0A2K3E2M5_CHLRE</name>
<feature type="compositionally biased region" description="Acidic residues" evidence="2">
    <location>
        <begin position="441"/>
        <end position="454"/>
    </location>
</feature>
<dbReference type="Proteomes" id="UP000006906">
    <property type="component" value="Chromosome 2"/>
</dbReference>
<evidence type="ECO:0000256" key="2">
    <source>
        <dbReference type="SAM" id="MobiDB-lite"/>
    </source>
</evidence>
<dbReference type="Gene3D" id="3.40.50.300">
    <property type="entry name" value="P-loop containing nucleotide triphosphate hydrolases"/>
    <property type="match status" value="2"/>
</dbReference>
<dbReference type="EMBL" id="CM008963">
    <property type="protein sequence ID" value="PNW87041.1"/>
    <property type="molecule type" value="Genomic_DNA"/>
</dbReference>
<reference evidence="4 5" key="1">
    <citation type="journal article" date="2007" name="Science">
        <title>The Chlamydomonas genome reveals the evolution of key animal and plant functions.</title>
        <authorList>
            <person name="Merchant S.S."/>
            <person name="Prochnik S.E."/>
            <person name="Vallon O."/>
            <person name="Harris E.H."/>
            <person name="Karpowicz S.J."/>
            <person name="Witman G.B."/>
            <person name="Terry A."/>
            <person name="Salamov A."/>
            <person name="Fritz-Laylin L.K."/>
            <person name="Marechal-Drouard L."/>
            <person name="Marshall W.F."/>
            <person name="Qu L.H."/>
            <person name="Nelson D.R."/>
            <person name="Sanderfoot A.A."/>
            <person name="Spalding M.H."/>
            <person name="Kapitonov V.V."/>
            <person name="Ren Q."/>
            <person name="Ferris P."/>
            <person name="Lindquist E."/>
            <person name="Shapiro H."/>
            <person name="Lucas S.M."/>
            <person name="Grimwood J."/>
            <person name="Schmutz J."/>
            <person name="Cardol P."/>
            <person name="Cerutti H."/>
            <person name="Chanfreau G."/>
            <person name="Chen C.L."/>
            <person name="Cognat V."/>
            <person name="Croft M.T."/>
            <person name="Dent R."/>
            <person name="Dutcher S."/>
            <person name="Fernandez E."/>
            <person name="Fukuzawa H."/>
            <person name="Gonzalez-Ballester D."/>
            <person name="Gonzalez-Halphen D."/>
            <person name="Hallmann A."/>
            <person name="Hanikenne M."/>
            <person name="Hippler M."/>
            <person name="Inwood W."/>
            <person name="Jabbari K."/>
            <person name="Kalanon M."/>
            <person name="Kuras R."/>
            <person name="Lefebvre P.A."/>
            <person name="Lemaire S.D."/>
            <person name="Lobanov A.V."/>
            <person name="Lohr M."/>
            <person name="Manuell A."/>
            <person name="Meier I."/>
            <person name="Mets L."/>
            <person name="Mittag M."/>
            <person name="Mittelmeier T."/>
            <person name="Moroney J.V."/>
            <person name="Moseley J."/>
            <person name="Napoli C."/>
            <person name="Nedelcu A.M."/>
            <person name="Niyogi K."/>
            <person name="Novoselov S.V."/>
            <person name="Paulsen I.T."/>
            <person name="Pazour G."/>
            <person name="Purton S."/>
            <person name="Ral J.P."/>
            <person name="Riano-Pachon D.M."/>
            <person name="Riekhof W."/>
            <person name="Rymarquis L."/>
            <person name="Schroda M."/>
            <person name="Stern D."/>
            <person name="Umen J."/>
            <person name="Willows R."/>
            <person name="Wilson N."/>
            <person name="Zimmer S.L."/>
            <person name="Allmer J."/>
            <person name="Balk J."/>
            <person name="Bisova K."/>
            <person name="Chen C.J."/>
            <person name="Elias M."/>
            <person name="Gendler K."/>
            <person name="Hauser C."/>
            <person name="Lamb M.R."/>
            <person name="Ledford H."/>
            <person name="Long J.C."/>
            <person name="Minagawa J."/>
            <person name="Page M.D."/>
            <person name="Pan J."/>
            <person name="Pootakham W."/>
            <person name="Roje S."/>
            <person name="Rose A."/>
            <person name="Stahlberg E."/>
            <person name="Terauchi A.M."/>
            <person name="Yang P."/>
            <person name="Ball S."/>
            <person name="Bowler C."/>
            <person name="Dieckmann C.L."/>
            <person name="Gladyshev V.N."/>
            <person name="Green P."/>
            <person name="Jorgensen R."/>
            <person name="Mayfield S."/>
            <person name="Mueller-Roeber B."/>
            <person name="Rajamani S."/>
            <person name="Sayre R.T."/>
            <person name="Brokstein P."/>
            <person name="Dubchak I."/>
            <person name="Goodstein D."/>
            <person name="Hornick L."/>
            <person name="Huang Y.W."/>
            <person name="Jhaveri J."/>
            <person name="Luo Y."/>
            <person name="Martinez D."/>
            <person name="Ngau W.C."/>
            <person name="Otillar B."/>
            <person name="Poliakov A."/>
            <person name="Porter A."/>
            <person name="Szajkowski L."/>
            <person name="Werner G."/>
            <person name="Zhou K."/>
            <person name="Grigoriev I.V."/>
            <person name="Rokhsar D.S."/>
            <person name="Grossman A.R."/>
        </authorList>
    </citation>
    <scope>NUCLEOTIDE SEQUENCE [LARGE SCALE GENOMIC DNA]</scope>
    <source>
        <strain evidence="5">CC-503</strain>
    </source>
</reference>
<feature type="region of interest" description="Disordered" evidence="2">
    <location>
        <begin position="289"/>
        <end position="312"/>
    </location>
</feature>
<dbReference type="InterPro" id="IPR003959">
    <property type="entry name" value="ATPase_AAA_core"/>
</dbReference>
<dbReference type="InterPro" id="IPR050747">
    <property type="entry name" value="Mitochondrial_chaperone_BCS1"/>
</dbReference>
<dbReference type="PANTHER" id="PTHR23070">
    <property type="entry name" value="BCS1 AAA-TYPE ATPASE"/>
    <property type="match status" value="1"/>
</dbReference>
<dbReference type="InterPro" id="IPR003593">
    <property type="entry name" value="AAA+_ATPase"/>
</dbReference>
<dbReference type="GO" id="GO:0016887">
    <property type="term" value="F:ATP hydrolysis activity"/>
    <property type="evidence" value="ECO:0007669"/>
    <property type="project" value="InterPro"/>
</dbReference>
<feature type="region of interest" description="Disordered" evidence="2">
    <location>
        <begin position="157"/>
        <end position="186"/>
    </location>
</feature>
<accession>A0A2K3E2M5</accession>
<feature type="compositionally biased region" description="Gly residues" evidence="2">
    <location>
        <begin position="298"/>
        <end position="310"/>
    </location>
</feature>
<dbReference type="PROSITE" id="PS00674">
    <property type="entry name" value="AAA"/>
    <property type="match status" value="1"/>
</dbReference>
<dbReference type="AlphaFoldDB" id="A0A2K3E2M5"/>
<dbReference type="InterPro" id="IPR003960">
    <property type="entry name" value="ATPase_AAA_CS"/>
</dbReference>
<feature type="compositionally biased region" description="Low complexity" evidence="2">
    <location>
        <begin position="173"/>
        <end position="186"/>
    </location>
</feature>
<evidence type="ECO:0000256" key="1">
    <source>
        <dbReference type="ARBA" id="ARBA00007448"/>
    </source>
</evidence>
<evidence type="ECO:0000313" key="5">
    <source>
        <dbReference type="Proteomes" id="UP000006906"/>
    </source>
</evidence>
<feature type="region of interest" description="Disordered" evidence="2">
    <location>
        <begin position="534"/>
        <end position="557"/>
    </location>
</feature>
<feature type="domain" description="AAA+ ATPase" evidence="3">
    <location>
        <begin position="365"/>
        <end position="679"/>
    </location>
</feature>
<dbReference type="SMART" id="SM00382">
    <property type="entry name" value="AAA"/>
    <property type="match status" value="1"/>
</dbReference>
<evidence type="ECO:0000313" key="4">
    <source>
        <dbReference type="EMBL" id="PNW87041.1"/>
    </source>
</evidence>